<dbReference type="VEuPathDB" id="FungiDB:GLRG_03924"/>
<dbReference type="RefSeq" id="XP_008092800.1">
    <property type="nucleotide sequence ID" value="XM_008094609.1"/>
</dbReference>
<dbReference type="AlphaFoldDB" id="E3QD08"/>
<keyword evidence="2" id="KW-1185">Reference proteome</keyword>
<evidence type="ECO:0000313" key="2">
    <source>
        <dbReference type="Proteomes" id="UP000008782"/>
    </source>
</evidence>
<protein>
    <submittedName>
        <fullName evidence="1">Uncharacterized protein</fullName>
    </submittedName>
</protein>
<dbReference type="GeneID" id="24409289"/>
<proteinExistence type="predicted"/>
<dbReference type="HOGENOM" id="CLU_3032238_0_0_1"/>
<accession>E3QD08</accession>
<sequence length="55" mass="5776">MIDERAHGIKEEAGSAFDSSIRTPAVVFADSATATATSGVPVRSSCFVYFIVPLV</sequence>
<gene>
    <name evidence="1" type="ORF">GLRG_03924</name>
</gene>
<evidence type="ECO:0000313" key="1">
    <source>
        <dbReference type="EMBL" id="EFQ28780.1"/>
    </source>
</evidence>
<dbReference type="EMBL" id="GG697342">
    <property type="protein sequence ID" value="EFQ28780.1"/>
    <property type="molecule type" value="Genomic_DNA"/>
</dbReference>
<name>E3QD08_COLGM</name>
<organism evidence="2">
    <name type="scientific">Colletotrichum graminicola (strain M1.001 / M2 / FGSC 10212)</name>
    <name type="common">Maize anthracnose fungus</name>
    <name type="synonym">Glomerella graminicola</name>
    <dbReference type="NCBI Taxonomy" id="645133"/>
    <lineage>
        <taxon>Eukaryota</taxon>
        <taxon>Fungi</taxon>
        <taxon>Dikarya</taxon>
        <taxon>Ascomycota</taxon>
        <taxon>Pezizomycotina</taxon>
        <taxon>Sordariomycetes</taxon>
        <taxon>Hypocreomycetidae</taxon>
        <taxon>Glomerellales</taxon>
        <taxon>Glomerellaceae</taxon>
        <taxon>Colletotrichum</taxon>
        <taxon>Colletotrichum graminicola species complex</taxon>
    </lineage>
</organism>
<dbReference type="Proteomes" id="UP000008782">
    <property type="component" value="Unassembled WGS sequence"/>
</dbReference>
<reference evidence="2" key="1">
    <citation type="journal article" date="2012" name="Nat. Genet.">
        <title>Lifestyle transitions in plant pathogenic Colletotrichum fungi deciphered by genome and transcriptome analyses.</title>
        <authorList>
            <person name="O'Connell R.J."/>
            <person name="Thon M.R."/>
            <person name="Hacquard S."/>
            <person name="Amyotte S.G."/>
            <person name="Kleemann J."/>
            <person name="Torres M.F."/>
            <person name="Damm U."/>
            <person name="Buiate E.A."/>
            <person name="Epstein L."/>
            <person name="Alkan N."/>
            <person name="Altmueller J."/>
            <person name="Alvarado-Balderrama L."/>
            <person name="Bauser C.A."/>
            <person name="Becker C."/>
            <person name="Birren B.W."/>
            <person name="Chen Z."/>
            <person name="Choi J."/>
            <person name="Crouch J.A."/>
            <person name="Duvick J.P."/>
            <person name="Farman M.A."/>
            <person name="Gan P."/>
            <person name="Heiman D."/>
            <person name="Henrissat B."/>
            <person name="Howard R.J."/>
            <person name="Kabbage M."/>
            <person name="Koch C."/>
            <person name="Kracher B."/>
            <person name="Kubo Y."/>
            <person name="Law A.D."/>
            <person name="Lebrun M.-H."/>
            <person name="Lee Y.-H."/>
            <person name="Miyara I."/>
            <person name="Moore N."/>
            <person name="Neumann U."/>
            <person name="Nordstroem K."/>
            <person name="Panaccione D.G."/>
            <person name="Panstruga R."/>
            <person name="Place M."/>
            <person name="Proctor R.H."/>
            <person name="Prusky D."/>
            <person name="Rech G."/>
            <person name="Reinhardt R."/>
            <person name="Rollins J.A."/>
            <person name="Rounsley S."/>
            <person name="Schardl C.L."/>
            <person name="Schwartz D.C."/>
            <person name="Shenoy N."/>
            <person name="Shirasu K."/>
            <person name="Sikhakolli U.R."/>
            <person name="Stueber K."/>
            <person name="Sukno S.A."/>
            <person name="Sweigard J.A."/>
            <person name="Takano Y."/>
            <person name="Takahara H."/>
            <person name="Trail F."/>
            <person name="van der Does H.C."/>
            <person name="Voll L.M."/>
            <person name="Will I."/>
            <person name="Young S."/>
            <person name="Zeng Q."/>
            <person name="Zhang J."/>
            <person name="Zhou S."/>
            <person name="Dickman M.B."/>
            <person name="Schulze-Lefert P."/>
            <person name="Ver Loren van Themaat E."/>
            <person name="Ma L.-J."/>
            <person name="Vaillancourt L.J."/>
        </authorList>
    </citation>
    <scope>NUCLEOTIDE SEQUENCE [LARGE SCALE GENOMIC DNA]</scope>
    <source>
        <strain evidence="2">M1.001 / M2 / FGSC 10212</strain>
    </source>
</reference>